<name>A0ABT6W5Z8_9ACTN</name>
<evidence type="ECO:0000313" key="1">
    <source>
        <dbReference type="EMBL" id="MDI5966177.1"/>
    </source>
</evidence>
<evidence type="ECO:0008006" key="3">
    <source>
        <dbReference type="Google" id="ProtNLM"/>
    </source>
</evidence>
<comment type="caution">
    <text evidence="1">The sequence shown here is derived from an EMBL/GenBank/DDBJ whole genome shotgun (WGS) entry which is preliminary data.</text>
</comment>
<dbReference type="Proteomes" id="UP001156398">
    <property type="component" value="Unassembled WGS sequence"/>
</dbReference>
<keyword evidence="2" id="KW-1185">Reference proteome</keyword>
<protein>
    <recommendedName>
        <fullName evidence="3">DUF3572 family protein</fullName>
    </recommendedName>
</protein>
<dbReference type="EMBL" id="JAAGKO020000046">
    <property type="protein sequence ID" value="MDI5966177.1"/>
    <property type="molecule type" value="Genomic_DNA"/>
</dbReference>
<reference evidence="1 2" key="1">
    <citation type="submission" date="2023-05" db="EMBL/GenBank/DDBJ databases">
        <title>Streptantibioticus silvisoli sp. nov., acidotolerant actinomycetes 1 from pine litter.</title>
        <authorList>
            <person name="Swiecimska M."/>
            <person name="Golinska P."/>
            <person name="Sangal V."/>
            <person name="Wachnowicz B."/>
            <person name="Goodfellow M."/>
        </authorList>
    </citation>
    <scope>NUCLEOTIDE SEQUENCE [LARGE SCALE GENOMIC DNA]</scope>
    <source>
        <strain evidence="1 2">SL54</strain>
    </source>
</reference>
<proteinExistence type="predicted"/>
<gene>
    <name evidence="1" type="ORF">POF43_026185</name>
</gene>
<accession>A0ABT6W5Z8</accession>
<evidence type="ECO:0000313" key="2">
    <source>
        <dbReference type="Proteomes" id="UP001156398"/>
    </source>
</evidence>
<organism evidence="1 2">
    <name type="scientific">Streptantibioticus silvisoli</name>
    <dbReference type="NCBI Taxonomy" id="2705255"/>
    <lineage>
        <taxon>Bacteria</taxon>
        <taxon>Bacillati</taxon>
        <taxon>Actinomycetota</taxon>
        <taxon>Actinomycetes</taxon>
        <taxon>Kitasatosporales</taxon>
        <taxon>Streptomycetaceae</taxon>
        <taxon>Streptantibioticus</taxon>
    </lineage>
</organism>
<sequence length="101" mass="10736">MSEVGVTFDPDRLADAAIACVLNEDTEGIELLLHGLDPSQTRRLAGRLAAGAADTLIQWAADSGVGPRQAADIWRRGILLRARYGDDDEDDGEAADDEEAG</sequence>
<dbReference type="RefSeq" id="WP_271325095.1">
    <property type="nucleotide sequence ID" value="NZ_JAAGKO020000046.1"/>
</dbReference>